<evidence type="ECO:0000313" key="5">
    <source>
        <dbReference type="EMBL" id="KAH0809731.1"/>
    </source>
</evidence>
<evidence type="ECO:0000256" key="3">
    <source>
        <dbReference type="SAM" id="MobiDB-lite"/>
    </source>
</evidence>
<dbReference type="GO" id="GO:0062129">
    <property type="term" value="C:chitin-based extracellular matrix"/>
    <property type="evidence" value="ECO:0007669"/>
    <property type="project" value="TreeGrafter"/>
</dbReference>
<dbReference type="PANTHER" id="PTHR10380">
    <property type="entry name" value="CUTICLE PROTEIN"/>
    <property type="match status" value="1"/>
</dbReference>
<evidence type="ECO:0000256" key="1">
    <source>
        <dbReference type="ARBA" id="ARBA00022460"/>
    </source>
</evidence>
<gene>
    <name evidence="5" type="ORF">GEV33_013059</name>
</gene>
<dbReference type="PROSITE" id="PS51155">
    <property type="entry name" value="CHIT_BIND_RR_2"/>
    <property type="match status" value="2"/>
</dbReference>
<dbReference type="Pfam" id="PF00379">
    <property type="entry name" value="Chitin_bind_4"/>
    <property type="match status" value="2"/>
</dbReference>
<reference evidence="5" key="1">
    <citation type="journal article" date="2020" name="J Insects Food Feed">
        <title>The yellow mealworm (Tenebrio molitor) genome: a resource for the emerging insects as food and feed industry.</title>
        <authorList>
            <person name="Eriksson T."/>
            <person name="Andere A."/>
            <person name="Kelstrup H."/>
            <person name="Emery V."/>
            <person name="Picard C."/>
        </authorList>
    </citation>
    <scope>NUCLEOTIDE SEQUENCE</scope>
    <source>
        <strain evidence="5">Stoneville</strain>
        <tissue evidence="5">Whole head</tissue>
    </source>
</reference>
<feature type="region of interest" description="Disordered" evidence="3">
    <location>
        <begin position="405"/>
        <end position="436"/>
    </location>
</feature>
<name>A0A8J6H8L7_TENMO</name>
<dbReference type="PRINTS" id="PR00947">
    <property type="entry name" value="CUTICLE"/>
</dbReference>
<evidence type="ECO:0000256" key="4">
    <source>
        <dbReference type="SAM" id="SignalP"/>
    </source>
</evidence>
<evidence type="ECO:0008006" key="7">
    <source>
        <dbReference type="Google" id="ProtNLM"/>
    </source>
</evidence>
<accession>A0A8J6H8L7</accession>
<sequence>MKLSILSVVVALASAGRLENTYLPPKSFGAVSRAPIFASVQSRQPSSFVSSAQIPILKLQNDNNGDGTYRFSFETANHIVQQETGHLKSADSSTVQGSYSYTAPDGQTYTVNYVADENGYRADGAHLPTPPPVSEVILKSLRQNAVEEAARGRNGEVLTNQYLPPKQDRQGDHTASVFLKESFRPVVLLWSYIRIYVRLVLTDSNTMASPILHLTPLDFNFWDHTKDLIALMFAVCAVAADRLENTYLPPVSAKTAGGGGFLAAPQRTFSAGAGSSYVPPASGPVPSQAYNGPSVRTYSGHAGGAPVAILRFNNDNAGDGTYRFEYETENRISQQEAGQLKNAGTDQEANVVQGTYSYTAPDGVTYTVNYIADENGFRASGDHLPTPPPVPAAIQRSLEINAGRSGYSATDSFTTSDPSRQYLTPHSFQRTGGYHY</sequence>
<dbReference type="EMBL" id="JABDTM020027953">
    <property type="protein sequence ID" value="KAH0809731.1"/>
    <property type="molecule type" value="Genomic_DNA"/>
</dbReference>
<organism evidence="5 6">
    <name type="scientific">Tenebrio molitor</name>
    <name type="common">Yellow mealworm beetle</name>
    <dbReference type="NCBI Taxonomy" id="7067"/>
    <lineage>
        <taxon>Eukaryota</taxon>
        <taxon>Metazoa</taxon>
        <taxon>Ecdysozoa</taxon>
        <taxon>Arthropoda</taxon>
        <taxon>Hexapoda</taxon>
        <taxon>Insecta</taxon>
        <taxon>Pterygota</taxon>
        <taxon>Neoptera</taxon>
        <taxon>Endopterygota</taxon>
        <taxon>Coleoptera</taxon>
        <taxon>Polyphaga</taxon>
        <taxon>Cucujiformia</taxon>
        <taxon>Tenebrionidae</taxon>
        <taxon>Tenebrio</taxon>
    </lineage>
</organism>
<feature type="compositionally biased region" description="Polar residues" evidence="3">
    <location>
        <begin position="407"/>
        <end position="430"/>
    </location>
</feature>
<keyword evidence="4" id="KW-0732">Signal</keyword>
<dbReference type="GO" id="GO:0008010">
    <property type="term" value="F:structural constituent of chitin-based larval cuticle"/>
    <property type="evidence" value="ECO:0007669"/>
    <property type="project" value="TreeGrafter"/>
</dbReference>
<feature type="signal peptide" evidence="4">
    <location>
        <begin position="1"/>
        <end position="15"/>
    </location>
</feature>
<feature type="chain" id="PRO_5035162924" description="Endocuticle structural glycoprotein SgAbd-2" evidence="4">
    <location>
        <begin position="16"/>
        <end position="436"/>
    </location>
</feature>
<evidence type="ECO:0000313" key="6">
    <source>
        <dbReference type="Proteomes" id="UP000719412"/>
    </source>
</evidence>
<protein>
    <recommendedName>
        <fullName evidence="7">Endocuticle structural glycoprotein SgAbd-2</fullName>
    </recommendedName>
</protein>
<reference evidence="5" key="2">
    <citation type="submission" date="2021-08" db="EMBL/GenBank/DDBJ databases">
        <authorList>
            <person name="Eriksson T."/>
        </authorList>
    </citation>
    <scope>NUCLEOTIDE SEQUENCE</scope>
    <source>
        <strain evidence="5">Stoneville</strain>
        <tissue evidence="5">Whole head</tissue>
    </source>
</reference>
<keyword evidence="6" id="KW-1185">Reference proteome</keyword>
<dbReference type="PROSITE" id="PS00233">
    <property type="entry name" value="CHIT_BIND_RR_1"/>
    <property type="match status" value="2"/>
</dbReference>
<dbReference type="PANTHER" id="PTHR10380:SF192">
    <property type="entry name" value="GEO02312P1"/>
    <property type="match status" value="1"/>
</dbReference>
<evidence type="ECO:0000256" key="2">
    <source>
        <dbReference type="PROSITE-ProRule" id="PRU00497"/>
    </source>
</evidence>
<comment type="caution">
    <text evidence="5">The sequence shown here is derived from an EMBL/GenBank/DDBJ whole genome shotgun (WGS) entry which is preliminary data.</text>
</comment>
<dbReference type="Proteomes" id="UP000719412">
    <property type="component" value="Unassembled WGS sequence"/>
</dbReference>
<proteinExistence type="predicted"/>
<dbReference type="InterPro" id="IPR050468">
    <property type="entry name" value="Cuticle_Struct_Prot"/>
</dbReference>
<dbReference type="AlphaFoldDB" id="A0A8J6H8L7"/>
<keyword evidence="1 2" id="KW-0193">Cuticle</keyword>
<dbReference type="InterPro" id="IPR000618">
    <property type="entry name" value="Insect_cuticle"/>
</dbReference>
<dbReference type="InterPro" id="IPR031311">
    <property type="entry name" value="CHIT_BIND_RR_consensus"/>
</dbReference>